<evidence type="ECO:0000313" key="6">
    <source>
        <dbReference type="Proteomes" id="UP000236370"/>
    </source>
</evidence>
<dbReference type="Proteomes" id="UP000236370">
    <property type="component" value="Unassembled WGS sequence"/>
</dbReference>
<reference evidence="5 6" key="1">
    <citation type="submission" date="2017-12" db="EMBL/GenBank/DDBJ databases">
        <title>High-resolution comparative analysis of great ape genomes.</title>
        <authorList>
            <person name="Pollen A."/>
            <person name="Hastie A."/>
            <person name="Hormozdiari F."/>
            <person name="Dougherty M."/>
            <person name="Liu R."/>
            <person name="Chaisson M."/>
            <person name="Hoppe E."/>
            <person name="Hill C."/>
            <person name="Pang A."/>
            <person name="Hillier L."/>
            <person name="Baker C."/>
            <person name="Armstrong J."/>
            <person name="Shendure J."/>
            <person name="Paten B."/>
            <person name="Wilson R."/>
            <person name="Chao H."/>
            <person name="Schneider V."/>
            <person name="Ventura M."/>
            <person name="Kronenberg Z."/>
            <person name="Murali S."/>
            <person name="Gordon D."/>
            <person name="Cantsilieris S."/>
            <person name="Munson K."/>
            <person name="Nelson B."/>
            <person name="Raja A."/>
            <person name="Underwood J."/>
            <person name="Diekhans M."/>
            <person name="Fiddes I."/>
            <person name="Haussler D."/>
            <person name="Eichler E."/>
        </authorList>
    </citation>
    <scope>NUCLEOTIDE SEQUENCE [LARGE SCALE GENOMIC DNA]</scope>
    <source>
        <strain evidence="5">Yerkes chimp pedigree #C0471</strain>
    </source>
</reference>
<feature type="signal peptide" evidence="3">
    <location>
        <begin position="1"/>
        <end position="17"/>
    </location>
</feature>
<dbReference type="EMBL" id="NBAG03000880">
    <property type="protein sequence ID" value="PNI11234.1"/>
    <property type="molecule type" value="Genomic_DNA"/>
</dbReference>
<feature type="domain" description="Peptidase S1" evidence="4">
    <location>
        <begin position="25"/>
        <end position="122"/>
    </location>
</feature>
<dbReference type="PANTHER" id="PTHR24271">
    <property type="entry name" value="KALLIKREIN-RELATED"/>
    <property type="match status" value="1"/>
</dbReference>
<gene>
    <name evidence="5" type="ORF">CK820_G0055767</name>
</gene>
<protein>
    <submittedName>
        <fullName evidence="5">KLK2 isoform 6</fullName>
    </submittedName>
</protein>
<dbReference type="Pfam" id="PF00089">
    <property type="entry name" value="Trypsin"/>
    <property type="match status" value="1"/>
</dbReference>
<dbReference type="Gene3D" id="2.40.10.10">
    <property type="entry name" value="Trypsin-like serine proteases"/>
    <property type="match status" value="1"/>
</dbReference>
<dbReference type="AlphaFoldDB" id="A0A2J8IL40"/>
<evidence type="ECO:0000259" key="4">
    <source>
        <dbReference type="PROSITE" id="PS50240"/>
    </source>
</evidence>
<dbReference type="PROSITE" id="PS50240">
    <property type="entry name" value="TRYPSIN_DOM"/>
    <property type="match status" value="1"/>
</dbReference>
<evidence type="ECO:0000256" key="1">
    <source>
        <dbReference type="ARBA" id="ARBA00023157"/>
    </source>
</evidence>
<sequence length="122" mass="13226">MWDLVFSIALSVGCTGAVPLIQSRIVGGWECEKHSQPWQVAVYSHGWAHCGGVLVHPQWVLTAAHCLKKACQDHRCCEGPGPAHPGASTGDHLLRLRLGQHRTRGVLAPQESSVREPPSPVQ</sequence>
<dbReference type="InterPro" id="IPR009003">
    <property type="entry name" value="Peptidase_S1_PA"/>
</dbReference>
<evidence type="ECO:0000256" key="2">
    <source>
        <dbReference type="SAM" id="MobiDB-lite"/>
    </source>
</evidence>
<dbReference type="PROSITE" id="PS00134">
    <property type="entry name" value="TRYPSIN_HIS"/>
    <property type="match status" value="1"/>
</dbReference>
<evidence type="ECO:0000313" key="5">
    <source>
        <dbReference type="EMBL" id="PNI11234.1"/>
    </source>
</evidence>
<feature type="chain" id="PRO_5014392967" evidence="3">
    <location>
        <begin position="18"/>
        <end position="122"/>
    </location>
</feature>
<evidence type="ECO:0000256" key="3">
    <source>
        <dbReference type="SAM" id="SignalP"/>
    </source>
</evidence>
<dbReference type="GO" id="GO:0004252">
    <property type="term" value="F:serine-type endopeptidase activity"/>
    <property type="evidence" value="ECO:0007669"/>
    <property type="project" value="InterPro"/>
</dbReference>
<dbReference type="PANTHER" id="PTHR24271:SF94">
    <property type="entry name" value="KALLIKREIN-2"/>
    <property type="match status" value="1"/>
</dbReference>
<feature type="region of interest" description="Disordered" evidence="2">
    <location>
        <begin position="103"/>
        <end position="122"/>
    </location>
</feature>
<dbReference type="GO" id="GO:0006508">
    <property type="term" value="P:proteolysis"/>
    <property type="evidence" value="ECO:0007669"/>
    <property type="project" value="InterPro"/>
</dbReference>
<dbReference type="InterPro" id="IPR043504">
    <property type="entry name" value="Peptidase_S1_PA_chymotrypsin"/>
</dbReference>
<dbReference type="SUPFAM" id="SSF50494">
    <property type="entry name" value="Trypsin-like serine proteases"/>
    <property type="match status" value="1"/>
</dbReference>
<keyword evidence="1" id="KW-1015">Disulfide bond</keyword>
<keyword evidence="3" id="KW-0732">Signal</keyword>
<dbReference type="InterPro" id="IPR001254">
    <property type="entry name" value="Trypsin_dom"/>
</dbReference>
<feature type="non-terminal residue" evidence="5">
    <location>
        <position position="122"/>
    </location>
</feature>
<organism evidence="5 6">
    <name type="scientific">Pan troglodytes</name>
    <name type="common">Chimpanzee</name>
    <dbReference type="NCBI Taxonomy" id="9598"/>
    <lineage>
        <taxon>Eukaryota</taxon>
        <taxon>Metazoa</taxon>
        <taxon>Chordata</taxon>
        <taxon>Craniata</taxon>
        <taxon>Vertebrata</taxon>
        <taxon>Euteleostomi</taxon>
        <taxon>Mammalia</taxon>
        <taxon>Eutheria</taxon>
        <taxon>Euarchontoglires</taxon>
        <taxon>Primates</taxon>
        <taxon>Haplorrhini</taxon>
        <taxon>Catarrhini</taxon>
        <taxon>Hominidae</taxon>
        <taxon>Pan</taxon>
    </lineage>
</organism>
<comment type="caution">
    <text evidence="5">The sequence shown here is derived from an EMBL/GenBank/DDBJ whole genome shotgun (WGS) entry which is preliminary data.</text>
</comment>
<accession>A0A2J8IL40</accession>
<name>A0A2J8IL40_PANTR</name>
<proteinExistence type="predicted"/>
<dbReference type="InterPro" id="IPR018114">
    <property type="entry name" value="TRYPSIN_HIS"/>
</dbReference>